<keyword evidence="2" id="KW-1185">Reference proteome</keyword>
<protein>
    <submittedName>
        <fullName evidence="1">DUF1376 domain-containing protein</fullName>
    </submittedName>
</protein>
<accession>A0A4Z0PKG1</accession>
<dbReference type="InterPro" id="IPR010781">
    <property type="entry name" value="DUF1376"/>
</dbReference>
<organism evidence="1 2">
    <name type="scientific">Hymenobacter elongatus</name>
    <dbReference type="NCBI Taxonomy" id="877208"/>
    <lineage>
        <taxon>Bacteria</taxon>
        <taxon>Pseudomonadati</taxon>
        <taxon>Bacteroidota</taxon>
        <taxon>Cytophagia</taxon>
        <taxon>Cytophagales</taxon>
        <taxon>Hymenobacteraceae</taxon>
        <taxon>Hymenobacter</taxon>
    </lineage>
</organism>
<gene>
    <name evidence="1" type="ORF">E5J99_11260</name>
</gene>
<evidence type="ECO:0000313" key="1">
    <source>
        <dbReference type="EMBL" id="TGE16000.1"/>
    </source>
</evidence>
<sequence>MHRLPPARPVRAHGCRSLHPHSLLGMKASVFLFHTGDFLSSPDVQPMEAHEVGAYCLLLFNSWQSDRPGYLTADANRLRRTARLSADQWADSRELLLGKFPLAAEEPSLRCSPRLVQEVK</sequence>
<dbReference type="AlphaFoldDB" id="A0A4Z0PKG1"/>
<evidence type="ECO:0000313" key="2">
    <source>
        <dbReference type="Proteomes" id="UP000297739"/>
    </source>
</evidence>
<name>A0A4Z0PKG1_9BACT</name>
<comment type="caution">
    <text evidence="1">The sequence shown here is derived from an EMBL/GenBank/DDBJ whole genome shotgun (WGS) entry which is preliminary data.</text>
</comment>
<reference evidence="1 2" key="1">
    <citation type="submission" date="2019-04" db="EMBL/GenBank/DDBJ databases">
        <authorList>
            <person name="Feng G."/>
            <person name="Zhang J."/>
            <person name="Zhu H."/>
        </authorList>
    </citation>
    <scope>NUCLEOTIDE SEQUENCE [LARGE SCALE GENOMIC DNA]</scope>
    <source>
        <strain evidence="1 2">JCM 17223</strain>
    </source>
</reference>
<proteinExistence type="predicted"/>
<dbReference type="Pfam" id="PF07120">
    <property type="entry name" value="DUF1376"/>
    <property type="match status" value="1"/>
</dbReference>
<dbReference type="EMBL" id="SRLD01000019">
    <property type="protein sequence ID" value="TGE16000.1"/>
    <property type="molecule type" value="Genomic_DNA"/>
</dbReference>
<dbReference type="OrthoDB" id="875998at2"/>
<dbReference type="Proteomes" id="UP000297739">
    <property type="component" value="Unassembled WGS sequence"/>
</dbReference>